<accession>A0A6A6DS93</accession>
<proteinExistence type="predicted"/>
<dbReference type="Proteomes" id="UP000800200">
    <property type="component" value="Unassembled WGS sequence"/>
</dbReference>
<gene>
    <name evidence="1" type="ORF">K469DRAFT_249804</name>
</gene>
<protein>
    <submittedName>
        <fullName evidence="1">Uncharacterized protein</fullName>
    </submittedName>
</protein>
<dbReference type="AlphaFoldDB" id="A0A6A6DS93"/>
<sequence length="153" mass="16927">MYKAKFRSGWRYHCNSSDITRRISKKAVYISEPLLATVGLQMDTKLRAKSCIVAGQARKTNPSSADLPMAACHSKSKLNQTSAHISLANDIKGYECMPQTSSIATKKKLTGMEPIFLLLTAALNTVCFRPISRMRSHLGGQLWSVHVNTIEQA</sequence>
<reference evidence="1" key="1">
    <citation type="journal article" date="2020" name="Stud. Mycol.">
        <title>101 Dothideomycetes genomes: a test case for predicting lifestyles and emergence of pathogens.</title>
        <authorList>
            <person name="Haridas S."/>
            <person name="Albert R."/>
            <person name="Binder M."/>
            <person name="Bloem J."/>
            <person name="Labutti K."/>
            <person name="Salamov A."/>
            <person name="Andreopoulos B."/>
            <person name="Baker S."/>
            <person name="Barry K."/>
            <person name="Bills G."/>
            <person name="Bluhm B."/>
            <person name="Cannon C."/>
            <person name="Castanera R."/>
            <person name="Culley D."/>
            <person name="Daum C."/>
            <person name="Ezra D."/>
            <person name="Gonzalez J."/>
            <person name="Henrissat B."/>
            <person name="Kuo A."/>
            <person name="Liang C."/>
            <person name="Lipzen A."/>
            <person name="Lutzoni F."/>
            <person name="Magnuson J."/>
            <person name="Mondo S."/>
            <person name="Nolan M."/>
            <person name="Ohm R."/>
            <person name="Pangilinan J."/>
            <person name="Park H.-J."/>
            <person name="Ramirez L."/>
            <person name="Alfaro M."/>
            <person name="Sun H."/>
            <person name="Tritt A."/>
            <person name="Yoshinaga Y."/>
            <person name="Zwiers L.-H."/>
            <person name="Turgeon B."/>
            <person name="Goodwin S."/>
            <person name="Spatafora J."/>
            <person name="Crous P."/>
            <person name="Grigoriev I."/>
        </authorList>
    </citation>
    <scope>NUCLEOTIDE SEQUENCE</scope>
    <source>
        <strain evidence="1">CBS 207.26</strain>
    </source>
</reference>
<name>A0A6A6DS93_9PEZI</name>
<evidence type="ECO:0000313" key="2">
    <source>
        <dbReference type="Proteomes" id="UP000800200"/>
    </source>
</evidence>
<keyword evidence="2" id="KW-1185">Reference proteome</keyword>
<evidence type="ECO:0000313" key="1">
    <source>
        <dbReference type="EMBL" id="KAF2181933.1"/>
    </source>
</evidence>
<dbReference type="EMBL" id="ML994650">
    <property type="protein sequence ID" value="KAF2181933.1"/>
    <property type="molecule type" value="Genomic_DNA"/>
</dbReference>
<organism evidence="1 2">
    <name type="scientific">Zopfia rhizophila CBS 207.26</name>
    <dbReference type="NCBI Taxonomy" id="1314779"/>
    <lineage>
        <taxon>Eukaryota</taxon>
        <taxon>Fungi</taxon>
        <taxon>Dikarya</taxon>
        <taxon>Ascomycota</taxon>
        <taxon>Pezizomycotina</taxon>
        <taxon>Dothideomycetes</taxon>
        <taxon>Dothideomycetes incertae sedis</taxon>
        <taxon>Zopfiaceae</taxon>
        <taxon>Zopfia</taxon>
    </lineage>
</organism>